<dbReference type="InterPro" id="IPR014555">
    <property type="entry name" value="RecF-like"/>
</dbReference>
<name>A0A7J2U3N5_9CREN</name>
<feature type="domain" description="Endonuclease GajA/Old nuclease/RecF-like AAA" evidence="1">
    <location>
        <begin position="4"/>
        <end position="44"/>
    </location>
</feature>
<dbReference type="AlphaFoldDB" id="A0A7J2U3N5"/>
<gene>
    <name evidence="2" type="ORF">ENO26_07695</name>
</gene>
<evidence type="ECO:0000259" key="1">
    <source>
        <dbReference type="Pfam" id="PF13175"/>
    </source>
</evidence>
<dbReference type="PANTHER" id="PTHR32182">
    <property type="entry name" value="DNA REPLICATION AND REPAIR PROTEIN RECF"/>
    <property type="match status" value="1"/>
</dbReference>
<dbReference type="SUPFAM" id="SSF52540">
    <property type="entry name" value="P-loop containing nucleoside triphosphate hydrolases"/>
    <property type="match status" value="1"/>
</dbReference>
<dbReference type="PANTHER" id="PTHR32182:SF0">
    <property type="entry name" value="DNA REPLICATION AND REPAIR PROTEIN RECF"/>
    <property type="match status" value="1"/>
</dbReference>
<dbReference type="GO" id="GO:0005524">
    <property type="term" value="F:ATP binding"/>
    <property type="evidence" value="ECO:0007669"/>
    <property type="project" value="UniProtKB-KW"/>
</dbReference>
<dbReference type="InterPro" id="IPR027417">
    <property type="entry name" value="P-loop_NTPase"/>
</dbReference>
<keyword evidence="2" id="KW-0067">ATP-binding</keyword>
<dbReference type="PIRSF" id="PIRSF029347">
    <property type="entry name" value="RecF"/>
    <property type="match status" value="1"/>
</dbReference>
<protein>
    <submittedName>
        <fullName evidence="2">ATP-binding protein</fullName>
    </submittedName>
</protein>
<dbReference type="InterPro" id="IPR041685">
    <property type="entry name" value="AAA_GajA/Old/RecF-like"/>
</dbReference>
<dbReference type="Pfam" id="PF13175">
    <property type="entry name" value="AAA_15"/>
    <property type="match status" value="1"/>
</dbReference>
<dbReference type="GO" id="GO:0006302">
    <property type="term" value="P:double-strand break repair"/>
    <property type="evidence" value="ECO:0007669"/>
    <property type="project" value="TreeGrafter"/>
</dbReference>
<keyword evidence="2" id="KW-0547">Nucleotide-binding</keyword>
<proteinExistence type="predicted"/>
<reference evidence="2" key="1">
    <citation type="journal article" date="2020" name="mSystems">
        <title>Genome- and Community-Level Interaction Insights into Carbon Utilization and Element Cycling Functions of Hydrothermarchaeota in Hydrothermal Sediment.</title>
        <authorList>
            <person name="Zhou Z."/>
            <person name="Liu Y."/>
            <person name="Xu W."/>
            <person name="Pan J."/>
            <person name="Luo Z.H."/>
            <person name="Li M."/>
        </authorList>
    </citation>
    <scope>NUCLEOTIDE SEQUENCE [LARGE SCALE GENOMIC DNA]</scope>
    <source>
        <strain evidence="2">SpSt-125</strain>
    </source>
</reference>
<dbReference type="GO" id="GO:0000731">
    <property type="term" value="P:DNA synthesis involved in DNA repair"/>
    <property type="evidence" value="ECO:0007669"/>
    <property type="project" value="TreeGrafter"/>
</dbReference>
<dbReference type="Gene3D" id="3.40.50.300">
    <property type="entry name" value="P-loop containing nucleotide triphosphate hydrolases"/>
    <property type="match status" value="1"/>
</dbReference>
<dbReference type="EMBL" id="DSEU01000050">
    <property type="protein sequence ID" value="HEM67428.1"/>
    <property type="molecule type" value="Genomic_DNA"/>
</dbReference>
<organism evidence="2">
    <name type="scientific">Ignisphaera aggregans</name>
    <dbReference type="NCBI Taxonomy" id="334771"/>
    <lineage>
        <taxon>Archaea</taxon>
        <taxon>Thermoproteota</taxon>
        <taxon>Thermoprotei</taxon>
        <taxon>Desulfurococcales</taxon>
        <taxon>Desulfurococcaceae</taxon>
        <taxon>Ignisphaera</taxon>
    </lineage>
</organism>
<comment type="caution">
    <text evidence="2">The sequence shown here is derived from an EMBL/GenBank/DDBJ whole genome shotgun (WGS) entry which is preliminary data.</text>
</comment>
<evidence type="ECO:0000313" key="2">
    <source>
        <dbReference type="EMBL" id="HEM67428.1"/>
    </source>
</evidence>
<sequence length="389" mass="43716">MPLKLLIENFKSVERLELGLDDLTVLIGPPASGKSNILDAIAVVGYFHRFKVLDREYGNNASNLEPLIIIGRFADIPQLARYSDISRPVRICVSGDVNIDLSISYISGAPKISVNEKQAPWDLKTLRADSMSEVQSFVKTLPLLESRLYGFDRYGLGVQTCVPSYPCGLQYRLTQLQLARPHPASILSDFGWNAPHIVRMHRDVINEIDDAIERYIGAKIEVVARRTGEVLVLDYRHEIESQSVSESIYRTLYSLLALKSSVIYAKLYGLEKKLIVMLEEPEAHVFPYLLELLVEYIARAINVVNIVITTHNPFFVSRLCDNVKNTKVYYIHRDISGATNVKELDFRKLSEEVLTIEDVLLMKPSNVLEKYVIEAGEGGISGERSSSAG</sequence>
<accession>A0A7J2U3N5</accession>